<gene>
    <name evidence="1" type="ORF">L3X38_004475</name>
</gene>
<reference evidence="1 2" key="1">
    <citation type="journal article" date="2022" name="G3 (Bethesda)">
        <title>Whole-genome sequence and methylome profiling of the almond [Prunus dulcis (Mill.) D.A. Webb] cultivar 'Nonpareil'.</title>
        <authorList>
            <person name="D'Amico-Willman K.M."/>
            <person name="Ouma W.Z."/>
            <person name="Meulia T."/>
            <person name="Sideli G.M."/>
            <person name="Gradziel T.M."/>
            <person name="Fresnedo-Ramirez J."/>
        </authorList>
    </citation>
    <scope>NUCLEOTIDE SEQUENCE [LARGE SCALE GENOMIC DNA]</scope>
    <source>
        <strain evidence="1">Clone GOH B32 T37-40</strain>
    </source>
</reference>
<comment type="caution">
    <text evidence="1">The sequence shown here is derived from an EMBL/GenBank/DDBJ whole genome shotgun (WGS) entry which is preliminary data.</text>
</comment>
<dbReference type="Proteomes" id="UP001054821">
    <property type="component" value="Chromosome 1"/>
</dbReference>
<accession>A0AAD4ZP33</accession>
<evidence type="ECO:0000313" key="1">
    <source>
        <dbReference type="EMBL" id="KAI5351584.1"/>
    </source>
</evidence>
<proteinExistence type="predicted"/>
<keyword evidence="2" id="KW-1185">Reference proteome</keyword>
<dbReference type="AlphaFoldDB" id="A0AAD4ZP33"/>
<evidence type="ECO:0000313" key="2">
    <source>
        <dbReference type="Proteomes" id="UP001054821"/>
    </source>
</evidence>
<protein>
    <submittedName>
        <fullName evidence="1">Uncharacterized protein</fullName>
    </submittedName>
</protein>
<name>A0AAD4ZP33_PRUDU</name>
<sequence length="125" mass="13741">MFCISLRKLSLRKSTSVRVSLKGLQACSTSPIGYLWETEEDAADEVVVDIVDRAGGAAENDALVVALCLLKDAAYGQLHDYPASLKKWIGTWIPPSDSMETFFWEIPGTPCVSRRTLLVVALRLP</sequence>
<dbReference type="EMBL" id="JAJFAZ020000001">
    <property type="protein sequence ID" value="KAI5351584.1"/>
    <property type="molecule type" value="Genomic_DNA"/>
</dbReference>
<organism evidence="1 2">
    <name type="scientific">Prunus dulcis</name>
    <name type="common">Almond</name>
    <name type="synonym">Amygdalus dulcis</name>
    <dbReference type="NCBI Taxonomy" id="3755"/>
    <lineage>
        <taxon>Eukaryota</taxon>
        <taxon>Viridiplantae</taxon>
        <taxon>Streptophyta</taxon>
        <taxon>Embryophyta</taxon>
        <taxon>Tracheophyta</taxon>
        <taxon>Spermatophyta</taxon>
        <taxon>Magnoliopsida</taxon>
        <taxon>eudicotyledons</taxon>
        <taxon>Gunneridae</taxon>
        <taxon>Pentapetalae</taxon>
        <taxon>rosids</taxon>
        <taxon>fabids</taxon>
        <taxon>Rosales</taxon>
        <taxon>Rosaceae</taxon>
        <taxon>Amygdaloideae</taxon>
        <taxon>Amygdaleae</taxon>
        <taxon>Prunus</taxon>
    </lineage>
</organism>